<dbReference type="EMBL" id="FOTF01000050">
    <property type="protein sequence ID" value="SFL71506.1"/>
    <property type="molecule type" value="Genomic_DNA"/>
</dbReference>
<dbReference type="AlphaFoldDB" id="A0A1I4JZG1"/>
<keyword evidence="1" id="KW-0732">Signal</keyword>
<dbReference type="RefSeq" id="WP_139222734.1">
    <property type="nucleotide sequence ID" value="NZ_FOTF01000050.1"/>
</dbReference>
<evidence type="ECO:0000313" key="3">
    <source>
        <dbReference type="Proteomes" id="UP000199550"/>
    </source>
</evidence>
<evidence type="ECO:0000313" key="2">
    <source>
        <dbReference type="EMBL" id="SFL71506.1"/>
    </source>
</evidence>
<feature type="signal peptide" evidence="1">
    <location>
        <begin position="1"/>
        <end position="22"/>
    </location>
</feature>
<gene>
    <name evidence="2" type="ORF">SAMN04488004_1509</name>
</gene>
<evidence type="ECO:0000256" key="1">
    <source>
        <dbReference type="SAM" id="SignalP"/>
    </source>
</evidence>
<feature type="chain" id="PRO_5011762230" evidence="1">
    <location>
        <begin position="23"/>
        <end position="123"/>
    </location>
</feature>
<dbReference type="PROSITE" id="PS51257">
    <property type="entry name" value="PROKAR_LIPOPROTEIN"/>
    <property type="match status" value="1"/>
</dbReference>
<accession>A0A1I4JZG1</accession>
<keyword evidence="3" id="KW-1185">Reference proteome</keyword>
<proteinExistence type="predicted"/>
<protein>
    <submittedName>
        <fullName evidence="2">Uncharacterized protein</fullName>
    </submittedName>
</protein>
<reference evidence="2 3" key="1">
    <citation type="submission" date="2016-10" db="EMBL/GenBank/DDBJ databases">
        <authorList>
            <person name="de Groot N.N."/>
        </authorList>
    </citation>
    <scope>NUCLEOTIDE SEQUENCE [LARGE SCALE GENOMIC DNA]</scope>
    <source>
        <strain evidence="2 3">DSM 16199</strain>
    </source>
</reference>
<dbReference type="OrthoDB" id="7874348at2"/>
<dbReference type="Proteomes" id="UP000199550">
    <property type="component" value="Unassembled WGS sequence"/>
</dbReference>
<sequence length="123" mass="13112">MKAYLVITALLLTACAGPTVVAPPQAFNGQITNQAEFSTIVGRRLTLGDDFVVINADGTFAGNYGGVETFGTWEFRDGYFCRTVTQGPSGPDPENCQINILQGNTLTVKTDRGAGRTVVYTVT</sequence>
<organism evidence="2 3">
    <name type="scientific">Loktanella salsilacus</name>
    <dbReference type="NCBI Taxonomy" id="195913"/>
    <lineage>
        <taxon>Bacteria</taxon>
        <taxon>Pseudomonadati</taxon>
        <taxon>Pseudomonadota</taxon>
        <taxon>Alphaproteobacteria</taxon>
        <taxon>Rhodobacterales</taxon>
        <taxon>Roseobacteraceae</taxon>
        <taxon>Loktanella</taxon>
    </lineage>
</organism>
<name>A0A1I4JZG1_9RHOB</name>